<evidence type="ECO:0000256" key="1">
    <source>
        <dbReference type="ARBA" id="ARBA00001974"/>
    </source>
</evidence>
<evidence type="ECO:0000313" key="28">
    <source>
        <dbReference type="RefSeq" id="XP_018006672.1"/>
    </source>
</evidence>
<dbReference type="Proteomes" id="UP000694843">
    <property type="component" value="Unplaced"/>
</dbReference>
<keyword evidence="27" id="KW-1185">Reference proteome</keyword>
<dbReference type="InterPro" id="IPR013786">
    <property type="entry name" value="AcylCoA_DH/ox_N"/>
</dbReference>
<evidence type="ECO:0000256" key="22">
    <source>
        <dbReference type="RuleBase" id="RU362125"/>
    </source>
</evidence>
<sequence>MNNSITNQLRCALQYKNGYMNKLLKQTSTALFSSINSNLVVNDKSKLVSNPLFQSKGPSLCSTPALFLHKSQLHVSNCCAGQPLTQLNEDEIMLKESVRRFCSTSVAPLVSSMDEAASLDQGILKGLFDNGYMAIETPPEYGGSGLSFFASILTIEEIARFCPSISVVCDLQNTLLNTLFLKLGTEEQKNKYLPKLASEFTGSFCLSEAEAGSDAFALRTTASQDGNNFIINGTKMWISSAPHSGVFLVMANADPGKGYKGITCFIVDANTPGLTVGKKENKLGLRASATCEVHFDNVVVPRCNVLGEVGQGYKYAIEMLNEGRIGIGAQMVGLAQGCLDATVPYLLNRKQFKQPLYSFQVRTTLPFPSCSTASRSNSRSTASRYELPSPSFPAQPQADQTAALQLPGTNYPPLPFLLNRKLIKQPLYSFQCAEVATRVTSKCVELLGGVGFTKDLPVEKFYRDCKIGTIYEGTSFIQLNTIGKIVGMEYTRDAV</sequence>
<dbReference type="InterPro" id="IPR009075">
    <property type="entry name" value="AcylCo_DH/oxidase_C"/>
</dbReference>
<dbReference type="Pfam" id="PF02771">
    <property type="entry name" value="Acyl-CoA_dh_N"/>
    <property type="match status" value="1"/>
</dbReference>
<comment type="subunit">
    <text evidence="4">Homotetramer.</text>
</comment>
<dbReference type="InterPro" id="IPR009100">
    <property type="entry name" value="AcylCoA_DH/oxidase_NM_dom_sf"/>
</dbReference>
<evidence type="ECO:0000256" key="7">
    <source>
        <dbReference type="ARBA" id="ARBA00022832"/>
    </source>
</evidence>
<evidence type="ECO:0000256" key="10">
    <source>
        <dbReference type="ARBA" id="ARBA00037895"/>
    </source>
</evidence>
<evidence type="ECO:0000256" key="17">
    <source>
        <dbReference type="ARBA" id="ARBA00048592"/>
    </source>
</evidence>
<comment type="pathway">
    <text evidence="2">Lipid metabolism; mitochondrial fatty acid beta-oxidation.</text>
</comment>
<reference evidence="28" key="1">
    <citation type="submission" date="2025-08" db="UniProtKB">
        <authorList>
            <consortium name="RefSeq"/>
        </authorList>
    </citation>
    <scope>IDENTIFICATION</scope>
    <source>
        <tissue evidence="28">Whole organism</tissue>
    </source>
</reference>
<dbReference type="GO" id="GO:0050660">
    <property type="term" value="F:flavin adenine dinucleotide binding"/>
    <property type="evidence" value="ECO:0007669"/>
    <property type="project" value="InterPro"/>
</dbReference>
<dbReference type="KEGG" id="hazt:108664568"/>
<keyword evidence="6 22" id="KW-0274">FAD</keyword>
<organism evidence="27 28">
    <name type="scientific">Hyalella azteca</name>
    <name type="common">Amphipod</name>
    <dbReference type="NCBI Taxonomy" id="294128"/>
    <lineage>
        <taxon>Eukaryota</taxon>
        <taxon>Metazoa</taxon>
        <taxon>Ecdysozoa</taxon>
        <taxon>Arthropoda</taxon>
        <taxon>Crustacea</taxon>
        <taxon>Multicrustacea</taxon>
        <taxon>Malacostraca</taxon>
        <taxon>Eumalacostraca</taxon>
        <taxon>Peracarida</taxon>
        <taxon>Amphipoda</taxon>
        <taxon>Senticaudata</taxon>
        <taxon>Talitrida</taxon>
        <taxon>Talitroidea</taxon>
        <taxon>Hyalellidae</taxon>
        <taxon>Hyalella</taxon>
    </lineage>
</organism>
<evidence type="ECO:0000256" key="14">
    <source>
        <dbReference type="ARBA" id="ARBA00042821"/>
    </source>
</evidence>
<evidence type="ECO:0000256" key="6">
    <source>
        <dbReference type="ARBA" id="ARBA00022827"/>
    </source>
</evidence>
<feature type="compositionally biased region" description="Low complexity" evidence="23">
    <location>
        <begin position="369"/>
        <end position="384"/>
    </location>
</feature>
<dbReference type="InterPro" id="IPR006091">
    <property type="entry name" value="Acyl-CoA_Oxase/DH_mid-dom"/>
</dbReference>
<dbReference type="GO" id="GO:0006631">
    <property type="term" value="P:fatty acid metabolic process"/>
    <property type="evidence" value="ECO:0007669"/>
    <property type="project" value="UniProtKB-KW"/>
</dbReference>
<comment type="pathway">
    <text evidence="10">Amino-acid degradation; L-isoleucine degradation.</text>
</comment>
<keyword evidence="7" id="KW-0276">Fatty acid metabolism</keyword>
<keyword evidence="9" id="KW-0443">Lipid metabolism</keyword>
<evidence type="ECO:0000256" key="19">
    <source>
        <dbReference type="ARBA" id="ARBA00049192"/>
    </source>
</evidence>
<feature type="domain" description="Acyl-CoA dehydrogenase/oxidase C-terminal" evidence="24">
    <location>
        <begin position="430"/>
        <end position="485"/>
    </location>
</feature>
<evidence type="ECO:0000259" key="25">
    <source>
        <dbReference type="Pfam" id="PF02770"/>
    </source>
</evidence>
<comment type="catalytic activity">
    <reaction evidence="20">
        <text>(2S)-2-methylbutanoyl-CoA + oxidized [electron-transfer flavoprotein] + H(+) = (2E)-2-methylbut-2-enoyl-CoA + reduced [electron-transfer flavoprotein]</text>
        <dbReference type="Rhea" id="RHEA:48256"/>
        <dbReference type="Rhea" id="RHEA-COMP:10685"/>
        <dbReference type="Rhea" id="RHEA-COMP:10686"/>
        <dbReference type="ChEBI" id="CHEBI:15378"/>
        <dbReference type="ChEBI" id="CHEBI:57337"/>
        <dbReference type="ChEBI" id="CHEBI:57692"/>
        <dbReference type="ChEBI" id="CHEBI:58307"/>
        <dbReference type="ChEBI" id="CHEBI:88166"/>
    </reaction>
    <physiologicalReaction direction="left-to-right" evidence="20">
        <dbReference type="Rhea" id="RHEA:48257"/>
    </physiologicalReaction>
</comment>
<comment type="cofactor">
    <cofactor evidence="1 22">
        <name>FAD</name>
        <dbReference type="ChEBI" id="CHEBI:57692"/>
    </cofactor>
</comment>
<evidence type="ECO:0000256" key="8">
    <source>
        <dbReference type="ARBA" id="ARBA00023002"/>
    </source>
</evidence>
<dbReference type="OMA" id="VMKWFGG"/>
<evidence type="ECO:0000313" key="27">
    <source>
        <dbReference type="Proteomes" id="UP000694843"/>
    </source>
</evidence>
<dbReference type="PROSITE" id="PS00072">
    <property type="entry name" value="ACYL_COA_DH_1"/>
    <property type="match status" value="1"/>
</dbReference>
<evidence type="ECO:0000256" key="16">
    <source>
        <dbReference type="ARBA" id="ARBA00048307"/>
    </source>
</evidence>
<comment type="catalytic activity">
    <reaction evidence="21">
        <text>2-methylpropanoyl-CoA + oxidized [electron-transfer flavoprotein] + H(+) = 2-methylpropenoyl-CoA + reduced [electron-transfer flavoprotein]</text>
        <dbReference type="Rhea" id="RHEA:44180"/>
        <dbReference type="Rhea" id="RHEA-COMP:10685"/>
        <dbReference type="Rhea" id="RHEA-COMP:10686"/>
        <dbReference type="ChEBI" id="CHEBI:15378"/>
        <dbReference type="ChEBI" id="CHEBI:57338"/>
        <dbReference type="ChEBI" id="CHEBI:57692"/>
        <dbReference type="ChEBI" id="CHEBI:58307"/>
        <dbReference type="ChEBI" id="CHEBI:62500"/>
    </reaction>
    <physiologicalReaction direction="left-to-right" evidence="21">
        <dbReference type="Rhea" id="RHEA:44181"/>
    </physiologicalReaction>
</comment>
<gene>
    <name evidence="28" type="primary">LOC108664568</name>
</gene>
<dbReference type="Gene3D" id="1.10.540.10">
    <property type="entry name" value="Acyl-CoA dehydrogenase/oxidase, N-terminal domain"/>
    <property type="match status" value="1"/>
</dbReference>
<evidence type="ECO:0000259" key="26">
    <source>
        <dbReference type="Pfam" id="PF02771"/>
    </source>
</evidence>
<dbReference type="SUPFAM" id="SSF56645">
    <property type="entry name" value="Acyl-CoA dehydrogenase NM domain-like"/>
    <property type="match status" value="1"/>
</dbReference>
<comment type="similarity">
    <text evidence="3 22">Belongs to the acyl-CoA dehydrogenase family.</text>
</comment>
<dbReference type="RefSeq" id="XP_018006672.1">
    <property type="nucleotide sequence ID" value="XM_018151183.2"/>
</dbReference>
<dbReference type="PANTHER" id="PTHR43884:SF1">
    <property type="entry name" value="SHORT_BRANCHED CHAIN SPECIFIC ACYL-COA DEHYDROGENASE, MITOCHONDRIAL"/>
    <property type="match status" value="1"/>
</dbReference>
<evidence type="ECO:0000256" key="12">
    <source>
        <dbReference type="ARBA" id="ARBA00039850"/>
    </source>
</evidence>
<dbReference type="GeneID" id="108664568"/>
<comment type="catalytic activity">
    <reaction evidence="16">
        <text>valproyl-CoA + oxidized [electron-transfer flavoprotein] + H(+) = (2E)-2-propylpent-2-enoyl-CoA + reduced [electron-transfer flavoprotein]</text>
        <dbReference type="Rhea" id="RHEA:65344"/>
        <dbReference type="Rhea" id="RHEA-COMP:10685"/>
        <dbReference type="Rhea" id="RHEA-COMP:10686"/>
        <dbReference type="ChEBI" id="CHEBI:15378"/>
        <dbReference type="ChEBI" id="CHEBI:57692"/>
        <dbReference type="ChEBI" id="CHEBI:58307"/>
        <dbReference type="ChEBI" id="CHEBI:156457"/>
        <dbReference type="ChEBI" id="CHEBI:156458"/>
    </reaction>
    <physiologicalReaction direction="left-to-right" evidence="16">
        <dbReference type="Rhea" id="RHEA:65345"/>
    </physiologicalReaction>
</comment>
<feature type="domain" description="Acyl-CoA oxidase/dehydrogenase middle" evidence="25">
    <location>
        <begin position="203"/>
        <end position="298"/>
    </location>
</feature>
<dbReference type="InterPro" id="IPR006089">
    <property type="entry name" value="Acyl-CoA_DH_CS"/>
</dbReference>
<evidence type="ECO:0000256" key="21">
    <source>
        <dbReference type="ARBA" id="ARBA00051903"/>
    </source>
</evidence>
<evidence type="ECO:0000256" key="15">
    <source>
        <dbReference type="ARBA" id="ARBA00048235"/>
    </source>
</evidence>
<evidence type="ECO:0000259" key="24">
    <source>
        <dbReference type="Pfam" id="PF00441"/>
    </source>
</evidence>
<dbReference type="OrthoDB" id="10262177at2759"/>
<feature type="region of interest" description="Disordered" evidence="23">
    <location>
        <begin position="369"/>
        <end position="399"/>
    </location>
</feature>
<protein>
    <recommendedName>
        <fullName evidence="12">Short/branched chain specific acyl-CoA dehydrogenase, mitochondrial</fullName>
        <ecNumber evidence="11">1.3.8.5</ecNumber>
    </recommendedName>
    <alternativeName>
        <fullName evidence="14">2-methyl branched chain acyl-CoA dehydrogenase</fullName>
    </alternativeName>
    <alternativeName>
        <fullName evidence="13">2-methylbutyryl-coenzyme A dehydrogenase</fullName>
    </alternativeName>
</protein>
<comment type="catalytic activity">
    <reaction evidence="15">
        <text>2-methylbutanoyl-CoA + oxidized [electron-transfer flavoprotein] + H(+) = (2E)-2-methylbut-2-enoyl-CoA + reduced [electron-transfer flavoprotein]</text>
        <dbReference type="Rhea" id="RHEA:43780"/>
        <dbReference type="Rhea" id="RHEA-COMP:10685"/>
        <dbReference type="Rhea" id="RHEA-COMP:10686"/>
        <dbReference type="ChEBI" id="CHEBI:15378"/>
        <dbReference type="ChEBI" id="CHEBI:57336"/>
        <dbReference type="ChEBI" id="CHEBI:57337"/>
        <dbReference type="ChEBI" id="CHEBI:57692"/>
        <dbReference type="ChEBI" id="CHEBI:58307"/>
        <dbReference type="EC" id="1.3.8.5"/>
    </reaction>
    <physiologicalReaction direction="left-to-right" evidence="15">
        <dbReference type="Rhea" id="RHEA:43781"/>
    </physiologicalReaction>
</comment>
<dbReference type="FunFam" id="2.40.110.10:FF:000001">
    <property type="entry name" value="Acyl-CoA dehydrogenase, mitochondrial"/>
    <property type="match status" value="1"/>
</dbReference>
<dbReference type="FunFam" id="1.10.540.10:FF:000012">
    <property type="entry name" value="Acyl-CoA dehydrogenase short/branched chain"/>
    <property type="match status" value="1"/>
</dbReference>
<keyword evidence="8 22" id="KW-0560">Oxidoreductase</keyword>
<comment type="catalytic activity">
    <reaction evidence="19">
        <text>hexanoyl-CoA + oxidized [electron-transfer flavoprotein] + H(+) = (2E)-hexenoyl-CoA + reduced [electron-transfer flavoprotein]</text>
        <dbReference type="Rhea" id="RHEA:43464"/>
        <dbReference type="Rhea" id="RHEA-COMP:10685"/>
        <dbReference type="Rhea" id="RHEA-COMP:10686"/>
        <dbReference type="ChEBI" id="CHEBI:15378"/>
        <dbReference type="ChEBI" id="CHEBI:57692"/>
        <dbReference type="ChEBI" id="CHEBI:58307"/>
        <dbReference type="ChEBI" id="CHEBI:62077"/>
        <dbReference type="ChEBI" id="CHEBI:62620"/>
    </reaction>
    <physiologicalReaction direction="left-to-right" evidence="19">
        <dbReference type="Rhea" id="RHEA:43465"/>
    </physiologicalReaction>
</comment>
<dbReference type="InterPro" id="IPR037069">
    <property type="entry name" value="AcylCoA_DH/ox_N_sf"/>
</dbReference>
<dbReference type="Pfam" id="PF00441">
    <property type="entry name" value="Acyl-CoA_dh_1"/>
    <property type="match status" value="2"/>
</dbReference>
<comment type="catalytic activity">
    <reaction evidence="17">
        <text>(2R)-2-methylbutanoyl-CoA + oxidized [electron-transfer flavoprotein] + H(+) = ethylacryloyl-CoA + reduced [electron-transfer flavoprotein]</text>
        <dbReference type="Rhea" id="RHEA:65296"/>
        <dbReference type="Rhea" id="RHEA-COMP:10685"/>
        <dbReference type="Rhea" id="RHEA-COMP:10686"/>
        <dbReference type="ChEBI" id="CHEBI:15378"/>
        <dbReference type="ChEBI" id="CHEBI:57692"/>
        <dbReference type="ChEBI" id="CHEBI:58307"/>
        <dbReference type="ChEBI" id="CHEBI:156439"/>
        <dbReference type="ChEBI" id="CHEBI:156440"/>
    </reaction>
    <physiologicalReaction direction="left-to-right" evidence="17">
        <dbReference type="Rhea" id="RHEA:65297"/>
    </physiologicalReaction>
</comment>
<dbReference type="SUPFAM" id="SSF47203">
    <property type="entry name" value="Acyl-CoA dehydrogenase C-terminal domain-like"/>
    <property type="match status" value="1"/>
</dbReference>
<evidence type="ECO:0000256" key="4">
    <source>
        <dbReference type="ARBA" id="ARBA00011881"/>
    </source>
</evidence>
<dbReference type="GO" id="GO:0005739">
    <property type="term" value="C:mitochondrion"/>
    <property type="evidence" value="ECO:0007669"/>
    <property type="project" value="TreeGrafter"/>
</dbReference>
<keyword evidence="5 22" id="KW-0285">Flavoprotein</keyword>
<dbReference type="InterPro" id="IPR046373">
    <property type="entry name" value="Acyl-CoA_Oxase/DH_mid-dom_sf"/>
</dbReference>
<dbReference type="EC" id="1.3.8.5" evidence="11"/>
<dbReference type="Gene3D" id="1.20.140.10">
    <property type="entry name" value="Butyryl-CoA Dehydrogenase, subunit A, domain 3"/>
    <property type="match status" value="1"/>
</dbReference>
<feature type="domain" description="Acyl-CoA dehydrogenase/oxidase N-terminal" evidence="26">
    <location>
        <begin position="88"/>
        <end position="198"/>
    </location>
</feature>
<dbReference type="PROSITE" id="PS00073">
    <property type="entry name" value="ACYL_COA_DH_2"/>
    <property type="match status" value="1"/>
</dbReference>
<dbReference type="AlphaFoldDB" id="A0A8B7MYL9"/>
<evidence type="ECO:0000256" key="20">
    <source>
        <dbReference type="ARBA" id="ARBA00049552"/>
    </source>
</evidence>
<evidence type="ECO:0000256" key="2">
    <source>
        <dbReference type="ARBA" id="ARBA00005198"/>
    </source>
</evidence>
<dbReference type="InterPro" id="IPR036250">
    <property type="entry name" value="AcylCo_DH-like_C"/>
</dbReference>
<dbReference type="PANTHER" id="PTHR43884">
    <property type="entry name" value="ACYL-COA DEHYDROGENASE"/>
    <property type="match status" value="1"/>
</dbReference>
<dbReference type="GO" id="GO:0003853">
    <property type="term" value="F:short-chain 2-methyl fatty acyl-CoA dehydrogenase activity"/>
    <property type="evidence" value="ECO:0007669"/>
    <property type="project" value="UniProtKB-EC"/>
</dbReference>
<name>A0A8B7MYL9_HYAAZ</name>
<comment type="catalytic activity">
    <reaction evidence="18">
        <text>butanoyl-CoA + oxidized [electron-transfer flavoprotein] + H(+) = (2E)-butenoyl-CoA + reduced [electron-transfer flavoprotein]</text>
        <dbReference type="Rhea" id="RHEA:24004"/>
        <dbReference type="Rhea" id="RHEA-COMP:10685"/>
        <dbReference type="Rhea" id="RHEA-COMP:10686"/>
        <dbReference type="ChEBI" id="CHEBI:15378"/>
        <dbReference type="ChEBI" id="CHEBI:57332"/>
        <dbReference type="ChEBI" id="CHEBI:57371"/>
        <dbReference type="ChEBI" id="CHEBI:57692"/>
        <dbReference type="ChEBI" id="CHEBI:58307"/>
    </reaction>
    <physiologicalReaction direction="left-to-right" evidence="18">
        <dbReference type="Rhea" id="RHEA:24005"/>
    </physiologicalReaction>
</comment>
<evidence type="ECO:0000256" key="9">
    <source>
        <dbReference type="ARBA" id="ARBA00023098"/>
    </source>
</evidence>
<evidence type="ECO:0000256" key="18">
    <source>
        <dbReference type="ARBA" id="ARBA00049096"/>
    </source>
</evidence>
<evidence type="ECO:0000256" key="3">
    <source>
        <dbReference type="ARBA" id="ARBA00009347"/>
    </source>
</evidence>
<evidence type="ECO:0000256" key="11">
    <source>
        <dbReference type="ARBA" id="ARBA00039036"/>
    </source>
</evidence>
<evidence type="ECO:0000256" key="23">
    <source>
        <dbReference type="SAM" id="MobiDB-lite"/>
    </source>
</evidence>
<dbReference type="Gene3D" id="2.40.110.10">
    <property type="entry name" value="Butyryl-CoA Dehydrogenase, subunit A, domain 2"/>
    <property type="match status" value="1"/>
</dbReference>
<proteinExistence type="inferred from homology"/>
<accession>A0A8B7MYL9</accession>
<evidence type="ECO:0000256" key="5">
    <source>
        <dbReference type="ARBA" id="ARBA00022630"/>
    </source>
</evidence>
<feature type="domain" description="Acyl-CoA dehydrogenase/oxidase C-terminal" evidence="24">
    <location>
        <begin position="310"/>
        <end position="361"/>
    </location>
</feature>
<dbReference type="Pfam" id="PF02770">
    <property type="entry name" value="Acyl-CoA_dh_M"/>
    <property type="match status" value="1"/>
</dbReference>
<evidence type="ECO:0000256" key="13">
    <source>
        <dbReference type="ARBA" id="ARBA00041537"/>
    </source>
</evidence>